<reference evidence="1" key="1">
    <citation type="submission" date="2022-10" db="EMBL/GenBank/DDBJ databases">
        <title>Genome Sequence of Xylaria curta.</title>
        <authorList>
            <person name="Buettner E."/>
        </authorList>
    </citation>
    <scope>NUCLEOTIDE SEQUENCE</scope>
    <source>
        <strain evidence="1">Babe10</strain>
    </source>
</reference>
<name>A0ACC1NVH6_9PEZI</name>
<organism evidence="1 2">
    <name type="scientific">Xylaria curta</name>
    <dbReference type="NCBI Taxonomy" id="42375"/>
    <lineage>
        <taxon>Eukaryota</taxon>
        <taxon>Fungi</taxon>
        <taxon>Dikarya</taxon>
        <taxon>Ascomycota</taxon>
        <taxon>Pezizomycotina</taxon>
        <taxon>Sordariomycetes</taxon>
        <taxon>Xylariomycetidae</taxon>
        <taxon>Xylariales</taxon>
        <taxon>Xylariaceae</taxon>
        <taxon>Xylaria</taxon>
    </lineage>
</organism>
<gene>
    <name evidence="1" type="ORF">NUW58_g6431</name>
</gene>
<proteinExistence type="predicted"/>
<accession>A0ACC1NVH6</accession>
<sequence length="899" mass="101177">MAKTQHTLDLDPTSLFDEMQVRLFDQMHRLAGLRVSGQIETPQLVVVGAQSSGKSSVLEALVRFHFPVDSNKPTTRFPIKLVLRKADSEMTQVKIEPGNSRSKEQKRALRHLGEELSLETFGNIMKKAKAGLDISTLNDSSEIRRDSRTFCDDILVIERYGPSLPQLSLVDLPGLFDAASAGQTLEDGDMISRMVSEYVKSPRNIILLVVSAEVNDYSNVPALGMIQRMLKEDTTIERRALCVVTRPDTAGSLDATQRVLSKENPFSESFARPWHVVRNQDQNARGNRQSLDDRDRIEEQFFRGPDWEVVPSGQKGIHALRETLKSMIWSHTQDQLPHVIYEVEDAINAAEARLDSTVRARATPEARRDYLATVAEKFAFLTREAVKGTYENEACDKDHETGEACQTCEGFFAQFGENDLKSQQKRLRANVRALNQAFAIAMSQYGKTKVIAEVEGAAPQAGHLSVLMSQQSDNGEHPFQPHDTMDYYKHNKPEVQGRKEYNRWVRSNMDCWTARGPRGEPSDGAYSGLFAYQAKEWKKIAKKHMKAVWLVVGEFIELALVASCPDRDVLAELRRELVTPNLRKIQLQADRALRDLVGCHNRSSLGFYDSFIEARVVREHTNALLRRLDAMGLRAEGGAEPVEMSATSSTEQADPPQGNEQPPQAQNHEDPNPQAQQANSQPVGKHEVKDHNQKDGEAILTSVLENVTAMIGIGHPFIDNTLVRKTIVPMISRLILKVFDPDSDSSSQEKTSIQRTVEDLDPYNSKDPAATRVVEQVEMHYEVEIPIRNPFPSSFRSSSVQGHKCRLVILIVFQAIRASFVGYVASLVVEQKVMGQLSEKIITQTHIRGMDDKKIEGIAGERPDDAKKRQEIERDLNTMRDVLKTMEDYRKASHHDMHK</sequence>
<dbReference type="EMBL" id="JAPDGR010001452">
    <property type="protein sequence ID" value="KAJ2982481.1"/>
    <property type="molecule type" value="Genomic_DNA"/>
</dbReference>
<dbReference type="Proteomes" id="UP001143856">
    <property type="component" value="Unassembled WGS sequence"/>
</dbReference>
<comment type="caution">
    <text evidence="1">The sequence shown here is derived from an EMBL/GenBank/DDBJ whole genome shotgun (WGS) entry which is preliminary data.</text>
</comment>
<protein>
    <submittedName>
        <fullName evidence="1">Uncharacterized protein</fullName>
    </submittedName>
</protein>
<evidence type="ECO:0000313" key="2">
    <source>
        <dbReference type="Proteomes" id="UP001143856"/>
    </source>
</evidence>
<keyword evidence="2" id="KW-1185">Reference proteome</keyword>
<evidence type="ECO:0000313" key="1">
    <source>
        <dbReference type="EMBL" id="KAJ2982481.1"/>
    </source>
</evidence>